<dbReference type="RefSeq" id="WP_309757330.1">
    <property type="nucleotide sequence ID" value="NZ_JAVJAF010000001.1"/>
</dbReference>
<gene>
    <name evidence="7" type="ORF">QE440_001711</name>
</gene>
<dbReference type="Gene3D" id="4.10.220.110">
    <property type="match status" value="1"/>
</dbReference>
<dbReference type="NCBIfam" id="TIGR03361">
    <property type="entry name" value="VI_Rhs_Vgr"/>
    <property type="match status" value="1"/>
</dbReference>
<feature type="domain" description="Gp5/Type VI secretion system Vgr C-terminal trimerisation" evidence="6">
    <location>
        <begin position="474"/>
        <end position="579"/>
    </location>
</feature>
<dbReference type="SUPFAM" id="SSF69279">
    <property type="entry name" value="Phage tail proteins"/>
    <property type="match status" value="2"/>
</dbReference>
<organism evidence="7 8">
    <name type="scientific">Pseudomonas oryzihabitans</name>
    <dbReference type="NCBI Taxonomy" id="47885"/>
    <lineage>
        <taxon>Bacteria</taxon>
        <taxon>Pseudomonadati</taxon>
        <taxon>Pseudomonadota</taxon>
        <taxon>Gammaproteobacteria</taxon>
        <taxon>Pseudomonadales</taxon>
        <taxon>Pseudomonadaceae</taxon>
        <taxon>Pseudomonas</taxon>
    </lineage>
</organism>
<dbReference type="PANTHER" id="PTHR32305">
    <property type="match status" value="1"/>
</dbReference>
<accession>A0AAJ2EZ47</accession>
<dbReference type="InterPro" id="IPR017847">
    <property type="entry name" value="T6SS_RhsGE_Vgr_subset"/>
</dbReference>
<dbReference type="NCBIfam" id="TIGR01646">
    <property type="entry name" value="vgr_GE"/>
    <property type="match status" value="1"/>
</dbReference>
<dbReference type="EMBL" id="JAVJAF010000001">
    <property type="protein sequence ID" value="MDR6233970.1"/>
    <property type="molecule type" value="Genomic_DNA"/>
</dbReference>
<dbReference type="Gene3D" id="3.55.50.10">
    <property type="entry name" value="Baseplate protein-like domains"/>
    <property type="match status" value="1"/>
</dbReference>
<comment type="subcellular location">
    <subcellularLocation>
        <location evidence="1">Secreted</location>
    </subcellularLocation>
</comment>
<dbReference type="Gene3D" id="2.40.50.230">
    <property type="entry name" value="Gp5 N-terminal domain"/>
    <property type="match status" value="1"/>
</dbReference>
<evidence type="ECO:0000256" key="2">
    <source>
        <dbReference type="ARBA" id="ARBA00005558"/>
    </source>
</evidence>
<feature type="domain" description="Gp5/Type VI secretion system Vgr protein OB-fold" evidence="5">
    <location>
        <begin position="390"/>
        <end position="457"/>
    </location>
</feature>
<dbReference type="SUPFAM" id="SSF69349">
    <property type="entry name" value="Phage fibre proteins"/>
    <property type="match status" value="1"/>
</dbReference>
<dbReference type="Proteomes" id="UP001268036">
    <property type="component" value="Unassembled WGS sequence"/>
</dbReference>
<dbReference type="PANTHER" id="PTHR32305:SF15">
    <property type="entry name" value="PROTEIN RHSA-RELATED"/>
    <property type="match status" value="1"/>
</dbReference>
<dbReference type="AlphaFoldDB" id="A0AAJ2EZ47"/>
<evidence type="ECO:0000259" key="5">
    <source>
        <dbReference type="Pfam" id="PF04717"/>
    </source>
</evidence>
<evidence type="ECO:0000256" key="4">
    <source>
        <dbReference type="SAM" id="MobiDB-lite"/>
    </source>
</evidence>
<dbReference type="GO" id="GO:0005576">
    <property type="term" value="C:extracellular region"/>
    <property type="evidence" value="ECO:0007669"/>
    <property type="project" value="UniProtKB-SubCell"/>
</dbReference>
<evidence type="ECO:0000313" key="7">
    <source>
        <dbReference type="EMBL" id="MDR6233970.1"/>
    </source>
</evidence>
<dbReference type="Pfam" id="PF22178">
    <property type="entry name" value="Gp5_trimer_C"/>
    <property type="match status" value="1"/>
</dbReference>
<dbReference type="InterPro" id="IPR006531">
    <property type="entry name" value="Gp5/Vgr_OB"/>
</dbReference>
<dbReference type="InterPro" id="IPR006533">
    <property type="entry name" value="T6SS_Vgr_RhsGE"/>
</dbReference>
<name>A0AAJ2EZ47_9PSED</name>
<evidence type="ECO:0000313" key="8">
    <source>
        <dbReference type="Proteomes" id="UP001268036"/>
    </source>
</evidence>
<dbReference type="SUPFAM" id="SSF69255">
    <property type="entry name" value="gp5 N-terminal domain-like"/>
    <property type="match status" value="1"/>
</dbReference>
<evidence type="ECO:0000256" key="1">
    <source>
        <dbReference type="ARBA" id="ARBA00004613"/>
    </source>
</evidence>
<comment type="caution">
    <text evidence="7">The sequence shown here is derived from an EMBL/GenBank/DDBJ whole genome shotgun (WGS) entry which is preliminary data.</text>
</comment>
<proteinExistence type="inferred from homology"/>
<dbReference type="Gene3D" id="2.30.110.50">
    <property type="match status" value="1"/>
</dbReference>
<dbReference type="InterPro" id="IPR037026">
    <property type="entry name" value="Vgr_OB-fold_dom_sf"/>
</dbReference>
<dbReference type="InterPro" id="IPR054030">
    <property type="entry name" value="Gp5_Vgr_C"/>
</dbReference>
<dbReference type="Pfam" id="PF05954">
    <property type="entry name" value="Phage_GPD"/>
    <property type="match status" value="1"/>
</dbReference>
<sequence length="624" mass="69772">MSSPANAPPFTLTLEGVAHDFQILAFDGTEAIGQPYRFQLELVSERPDWTLEALLHRRAFLSLAAGDRGIHGQIAAIAQGDSGQRLTRYHLELVPRLAYLAHRVNSRIFQQRSVPQILTQLLEEHGILEGDHRFTLGPTVYSSRDYCVQYGESDLAFLNRLCEEEGLHYHHEHSRDGHVLVFGDDATGFPRLGATRYLPGSGLVADEPVVRRFDVALQTRSSATTLRDHDFRQPRLRLENRADTATPPVLEHYGFPGHFTDRATGKRLSGRRLESLRVDAQQAHGKSDQPSLVSGHFLPLEQHPRGDWNQLWLLTEIHHQGRQPQVLEESITSDDSHPTDDGFRQGYRNTFAAIPWTVPFRLPLRHPKPRLFGAQSAVVTGPAGEEIHCDALGRVKVQFHWDREGQADERTSCWLRVASGWAGNGYGALAVPRIGMEVLVGFLEGDPDQPLVTGCLYHAEHRSPLELPKDKTRSSFKSLSSPGGGGYNELRIEDRQGQEKIHVHAQRDWDERIGHDHRSEIGHERHQRIRASSYSEFHAEEHRITHGERRTEVRADDHLSIAESQHLRLATGLFVEAGSEIRLQSGQKIVLEAGASLTLKAGGSFVQLDAGGVTLVGASIRVNP</sequence>
<reference evidence="7" key="1">
    <citation type="submission" date="2023-08" db="EMBL/GenBank/DDBJ databases">
        <title>Functional and genomic diversity of the sorghum phyllosphere microbiome.</title>
        <authorList>
            <person name="Shade A."/>
        </authorList>
    </citation>
    <scope>NUCLEOTIDE SEQUENCE</scope>
    <source>
        <strain evidence="7">SORGH_AS_0201</strain>
    </source>
</reference>
<feature type="region of interest" description="Disordered" evidence="4">
    <location>
        <begin position="468"/>
        <end position="489"/>
    </location>
</feature>
<dbReference type="Pfam" id="PF04717">
    <property type="entry name" value="Phage_base_V"/>
    <property type="match status" value="1"/>
</dbReference>
<dbReference type="InterPro" id="IPR050708">
    <property type="entry name" value="T6SS_VgrG/RHS"/>
</dbReference>
<comment type="similarity">
    <text evidence="2">Belongs to the VgrG protein family.</text>
</comment>
<evidence type="ECO:0000256" key="3">
    <source>
        <dbReference type="ARBA" id="ARBA00022525"/>
    </source>
</evidence>
<evidence type="ECO:0000259" key="6">
    <source>
        <dbReference type="Pfam" id="PF22178"/>
    </source>
</evidence>
<protein>
    <submittedName>
        <fullName evidence="7">Type VI secretion system secreted protein VgrG</fullName>
    </submittedName>
</protein>
<keyword evidence="3" id="KW-0964">Secreted</keyword>